<proteinExistence type="predicted"/>
<feature type="chain" id="PRO_5040840544" evidence="1">
    <location>
        <begin position="17"/>
        <end position="318"/>
    </location>
</feature>
<accession>A0A9W4D599</accession>
<dbReference type="Proteomes" id="UP000683417">
    <property type="component" value="Unassembled WGS sequence"/>
</dbReference>
<sequence length="318" mass="36778">MVCVFAFMLISSSVNTHLNRMVVVSNDPLIEDYYVYDAVNTDFYVPHFSEDLTIAEIKTDSPGTYSTMYCSVNMGVQTIREKITRSRLNITGAHMNIHAAERRQNHDCLAEIGIKKRKSESLDQNKRVKLIDMVSLSDLDERMCPPVTVATLSLMYQIAVYGEYSSFAPRKHIQKVYVRADKALELAKLVHDRQIFLGKHWTQNKVALIWYLGNLHLIKQRELGWYFLTSLDHQPFNGALIYFYMLGIEPEIWNESHQLFIEIKRRLKSHQHRNYFHEVLNQKSLPEASRQAPSNMLKITAARLKPTPAYGTFGFLSS</sequence>
<protein>
    <submittedName>
        <fullName evidence="2">BgTH12-00544</fullName>
    </submittedName>
</protein>
<evidence type="ECO:0000313" key="2">
    <source>
        <dbReference type="EMBL" id="CAD6505045.1"/>
    </source>
</evidence>
<evidence type="ECO:0000313" key="3">
    <source>
        <dbReference type="Proteomes" id="UP000683417"/>
    </source>
</evidence>
<feature type="signal peptide" evidence="1">
    <location>
        <begin position="1"/>
        <end position="16"/>
    </location>
</feature>
<name>A0A9W4D599_BLUGR</name>
<organism evidence="2 3">
    <name type="scientific">Blumeria graminis f. sp. triticale</name>
    <dbReference type="NCBI Taxonomy" id="1689686"/>
    <lineage>
        <taxon>Eukaryota</taxon>
        <taxon>Fungi</taxon>
        <taxon>Dikarya</taxon>
        <taxon>Ascomycota</taxon>
        <taxon>Pezizomycotina</taxon>
        <taxon>Leotiomycetes</taxon>
        <taxon>Erysiphales</taxon>
        <taxon>Erysiphaceae</taxon>
        <taxon>Blumeria</taxon>
    </lineage>
</organism>
<dbReference type="AlphaFoldDB" id="A0A9W4D599"/>
<dbReference type="EMBL" id="CAJHIT010000009">
    <property type="protein sequence ID" value="CAD6505045.1"/>
    <property type="molecule type" value="Genomic_DNA"/>
</dbReference>
<gene>
    <name evidence="2" type="ORF">BGTH12_LOCUS6403</name>
</gene>
<evidence type="ECO:0000256" key="1">
    <source>
        <dbReference type="SAM" id="SignalP"/>
    </source>
</evidence>
<keyword evidence="1" id="KW-0732">Signal</keyword>
<comment type="caution">
    <text evidence="2">The sequence shown here is derived from an EMBL/GenBank/DDBJ whole genome shotgun (WGS) entry which is preliminary data.</text>
</comment>
<reference evidence="2" key="1">
    <citation type="submission" date="2020-10" db="EMBL/GenBank/DDBJ databases">
        <authorList>
            <person name="Muller C M."/>
        </authorList>
    </citation>
    <scope>NUCLEOTIDE SEQUENCE</scope>
    <source>
        <strain evidence="2">THUN-12</strain>
    </source>
</reference>